<evidence type="ECO:0000256" key="5">
    <source>
        <dbReference type="ARBA" id="ARBA00032234"/>
    </source>
</evidence>
<organism evidence="9 10">
    <name type="scientific">Mesocestoides corti</name>
    <name type="common">Flatworm</name>
    <dbReference type="NCBI Taxonomy" id="53468"/>
    <lineage>
        <taxon>Eukaryota</taxon>
        <taxon>Metazoa</taxon>
        <taxon>Spiralia</taxon>
        <taxon>Lophotrochozoa</taxon>
        <taxon>Platyhelminthes</taxon>
        <taxon>Cestoda</taxon>
        <taxon>Eucestoda</taxon>
        <taxon>Cyclophyllidea</taxon>
        <taxon>Mesocestoididae</taxon>
        <taxon>Mesocestoides</taxon>
    </lineage>
</organism>
<evidence type="ECO:0000256" key="6">
    <source>
        <dbReference type="ARBA" id="ARBA00032298"/>
    </source>
</evidence>
<evidence type="ECO:0000256" key="7">
    <source>
        <dbReference type="ARBA" id="ARBA00053831"/>
    </source>
</evidence>
<gene>
    <name evidence="9" type="ORF">MCOS_LOCUS2568</name>
</gene>
<dbReference type="EC" id="2.3.2.26" evidence="2"/>
<comment type="function">
    <text evidence="7">E3 ubiquitin-protein ligase which accepts ubiquitin from specific E2 ubiquitin-conjugating enzymes, and transfers it to substrates, generally promoting their degradation by the proteasome. Independently of its E3 ubiquitin-protein ligase activity, acts as an inhibitor of CPSF3 endonuclease activity by blocking CPSF3 active site.</text>
</comment>
<reference evidence="9 10" key="1">
    <citation type="submission" date="2018-10" db="EMBL/GenBank/DDBJ databases">
        <authorList>
            <consortium name="Pathogen Informatics"/>
        </authorList>
    </citation>
    <scope>NUCLEOTIDE SEQUENCE [LARGE SCALE GENOMIC DNA]</scope>
</reference>
<name>A0A0R3U6Y0_MESCO</name>
<dbReference type="OrthoDB" id="6225314at2759"/>
<dbReference type="Pfam" id="PF09814">
    <property type="entry name" value="HECT_2"/>
    <property type="match status" value="1"/>
</dbReference>
<accession>A0A0R3U6Y0</accession>
<protein>
    <recommendedName>
        <fullName evidence="3">E3 ubiquitin-protein ligase E3D</fullName>
        <ecNumber evidence="2">2.3.2.26</ecNumber>
    </recommendedName>
    <alternativeName>
        <fullName evidence="6">HECT-type E3 ubiquitin transferase E3D</fullName>
    </alternativeName>
    <alternativeName>
        <fullName evidence="5">UbcH10-binding protein with a HECT-like domain</fullName>
    </alternativeName>
    <alternativeName>
        <fullName evidence="4">Ubiquitin-conjugating enzyme E2C-binding protein</fullName>
    </alternativeName>
</protein>
<dbReference type="EMBL" id="UXSR01000437">
    <property type="protein sequence ID" value="VDD76565.1"/>
    <property type="molecule type" value="Genomic_DNA"/>
</dbReference>
<dbReference type="PANTHER" id="PTHR31531">
    <property type="entry name" value="E3 UBIQUITIN-PROTEIN LIGASE E3D FAMILY MEMBER"/>
    <property type="match status" value="1"/>
</dbReference>
<dbReference type="GO" id="GO:0000209">
    <property type="term" value="P:protein polyubiquitination"/>
    <property type="evidence" value="ECO:0007669"/>
    <property type="project" value="TreeGrafter"/>
</dbReference>
<dbReference type="GO" id="GO:0061630">
    <property type="term" value="F:ubiquitin protein ligase activity"/>
    <property type="evidence" value="ECO:0007669"/>
    <property type="project" value="UniProtKB-EC"/>
</dbReference>
<dbReference type="GO" id="GO:0000151">
    <property type="term" value="C:ubiquitin ligase complex"/>
    <property type="evidence" value="ECO:0007669"/>
    <property type="project" value="TreeGrafter"/>
</dbReference>
<evidence type="ECO:0000256" key="4">
    <source>
        <dbReference type="ARBA" id="ARBA00029737"/>
    </source>
</evidence>
<dbReference type="GO" id="GO:0006513">
    <property type="term" value="P:protein monoubiquitination"/>
    <property type="evidence" value="ECO:0007669"/>
    <property type="project" value="TreeGrafter"/>
</dbReference>
<dbReference type="GO" id="GO:0005634">
    <property type="term" value="C:nucleus"/>
    <property type="evidence" value="ECO:0007669"/>
    <property type="project" value="TreeGrafter"/>
</dbReference>
<dbReference type="GO" id="GO:0030332">
    <property type="term" value="F:cyclin binding"/>
    <property type="evidence" value="ECO:0007669"/>
    <property type="project" value="TreeGrafter"/>
</dbReference>
<dbReference type="GO" id="GO:0031624">
    <property type="term" value="F:ubiquitin conjugating enzyme binding"/>
    <property type="evidence" value="ECO:0007669"/>
    <property type="project" value="TreeGrafter"/>
</dbReference>
<dbReference type="AlphaFoldDB" id="A0A0R3U6Y0"/>
<dbReference type="GO" id="GO:0005829">
    <property type="term" value="C:cytosol"/>
    <property type="evidence" value="ECO:0007669"/>
    <property type="project" value="TreeGrafter"/>
</dbReference>
<comment type="subunit">
    <text evidence="8">Interacts with UBE2C/UbcH10 (E2 ubiquitin-conjugating enzyme). In vitro, interacts with cyclin-B.</text>
</comment>
<dbReference type="PANTHER" id="PTHR31531:SF2">
    <property type="entry name" value="E3 UBIQUITIN-PROTEIN LIGASE E3D"/>
    <property type="match status" value="1"/>
</dbReference>
<evidence type="ECO:0000313" key="9">
    <source>
        <dbReference type="EMBL" id="VDD76565.1"/>
    </source>
</evidence>
<evidence type="ECO:0000313" key="10">
    <source>
        <dbReference type="Proteomes" id="UP000267029"/>
    </source>
</evidence>
<evidence type="ECO:0000256" key="3">
    <source>
        <dbReference type="ARBA" id="ARBA00013646"/>
    </source>
</evidence>
<dbReference type="GO" id="GO:0051865">
    <property type="term" value="P:protein autoubiquitination"/>
    <property type="evidence" value="ECO:0007669"/>
    <property type="project" value="TreeGrafter"/>
</dbReference>
<dbReference type="GO" id="GO:0043161">
    <property type="term" value="P:proteasome-mediated ubiquitin-dependent protein catabolic process"/>
    <property type="evidence" value="ECO:0007669"/>
    <property type="project" value="TreeGrafter"/>
</dbReference>
<comment type="catalytic activity">
    <reaction evidence="1">
        <text>S-ubiquitinyl-[E2 ubiquitin-conjugating enzyme]-L-cysteine + [acceptor protein]-L-lysine = [E2 ubiquitin-conjugating enzyme]-L-cysteine + N(6)-ubiquitinyl-[acceptor protein]-L-lysine.</text>
        <dbReference type="EC" id="2.3.2.26"/>
    </reaction>
</comment>
<evidence type="ECO:0000256" key="8">
    <source>
        <dbReference type="ARBA" id="ARBA00064185"/>
    </source>
</evidence>
<sequence length="406" mass="45348">MGTFTVCGQYFYGLQKITFTLCGNMDERFVKLNLWICSFSANVISPNILSICDGRSEVKVTFEQLTFKPISCEIASDASTDIESFSVFATCSSKLTDDLRYSDLCGRLINGEALRCKFCEADIVNISDVTEVGQLLPVDSLASSEPNSFFCHSVAQVPEQTGTPLSRTVNNIPSSSALCNGIEMIFNADSWVPLSTQSVPGSEGVFCSRCRIMLGRLVGVGDDAVAVLWTNTVTVWTREVDIDGDYLRHLSYFSVSQYDVDFFEFLLSQMLKNNCYRIILSAGTFDRAVDYALIWLFDQRKCLYTTTVDTSKVFSNCDGDNSTRPDTTEIVAERTPISTVLYKVLVSNKQLITQNSRDATLEEWSRDFSVSHLLLPLECCVMLTTFLTQVTRRLPPQLRCSEGFMV</sequence>
<dbReference type="Proteomes" id="UP000267029">
    <property type="component" value="Unassembled WGS sequence"/>
</dbReference>
<dbReference type="InterPro" id="IPR019193">
    <property type="entry name" value="UBQ-conj_enz_E2-bd_prot"/>
</dbReference>
<proteinExistence type="predicted"/>
<evidence type="ECO:0000256" key="2">
    <source>
        <dbReference type="ARBA" id="ARBA00012485"/>
    </source>
</evidence>
<keyword evidence="10" id="KW-1185">Reference proteome</keyword>
<evidence type="ECO:0000256" key="1">
    <source>
        <dbReference type="ARBA" id="ARBA00000885"/>
    </source>
</evidence>